<evidence type="ECO:0000259" key="5">
    <source>
        <dbReference type="Pfam" id="PF05726"/>
    </source>
</evidence>
<dbReference type="PANTHER" id="PTHR13903:SF8">
    <property type="entry name" value="PIRIN"/>
    <property type="match status" value="1"/>
</dbReference>
<evidence type="ECO:0000256" key="1">
    <source>
        <dbReference type="ARBA" id="ARBA00008416"/>
    </source>
</evidence>
<dbReference type="KEGG" id="ttz:FHG85_04665"/>
<feature type="binding site" evidence="2">
    <location>
        <position position="103"/>
    </location>
    <ligand>
        <name>Fe cation</name>
        <dbReference type="ChEBI" id="CHEBI:24875"/>
    </ligand>
</feature>
<dbReference type="InterPro" id="IPR011051">
    <property type="entry name" value="RmlC_Cupin_sf"/>
</dbReference>
<name>A0A7D4BRH4_9BACT</name>
<dbReference type="PANTHER" id="PTHR13903">
    <property type="entry name" value="PIRIN-RELATED"/>
    <property type="match status" value="1"/>
</dbReference>
<dbReference type="Pfam" id="PF05726">
    <property type="entry name" value="Pirin_C"/>
    <property type="match status" value="1"/>
</dbReference>
<feature type="domain" description="Pirin C-terminal" evidence="5">
    <location>
        <begin position="192"/>
        <end position="278"/>
    </location>
</feature>
<feature type="binding site" evidence="2">
    <location>
        <position position="57"/>
    </location>
    <ligand>
        <name>Fe cation</name>
        <dbReference type="ChEBI" id="CHEBI:24875"/>
    </ligand>
</feature>
<dbReference type="RefSeq" id="WP_173073451.1">
    <property type="nucleotide sequence ID" value="NZ_CP041345.1"/>
</dbReference>
<organism evidence="6 7">
    <name type="scientific">Tenuifilum thalassicum</name>
    <dbReference type="NCBI Taxonomy" id="2590900"/>
    <lineage>
        <taxon>Bacteria</taxon>
        <taxon>Pseudomonadati</taxon>
        <taxon>Bacteroidota</taxon>
        <taxon>Bacteroidia</taxon>
        <taxon>Bacteroidales</taxon>
        <taxon>Tenuifilaceae</taxon>
        <taxon>Tenuifilum</taxon>
    </lineage>
</organism>
<evidence type="ECO:0000313" key="7">
    <source>
        <dbReference type="Proteomes" id="UP000500961"/>
    </source>
</evidence>
<dbReference type="Pfam" id="PF02678">
    <property type="entry name" value="Pirin"/>
    <property type="match status" value="1"/>
</dbReference>
<feature type="binding site" evidence="2">
    <location>
        <position position="59"/>
    </location>
    <ligand>
        <name>Fe cation</name>
        <dbReference type="ChEBI" id="CHEBI:24875"/>
    </ligand>
</feature>
<proteinExistence type="inferred from homology"/>
<dbReference type="CDD" id="cd02247">
    <property type="entry name" value="cupin_pirin_C"/>
    <property type="match status" value="1"/>
</dbReference>
<dbReference type="EMBL" id="CP041345">
    <property type="protein sequence ID" value="QKG79581.1"/>
    <property type="molecule type" value="Genomic_DNA"/>
</dbReference>
<dbReference type="Proteomes" id="UP000500961">
    <property type="component" value="Chromosome"/>
</dbReference>
<dbReference type="PIRSF" id="PIRSF006232">
    <property type="entry name" value="Pirin"/>
    <property type="match status" value="1"/>
</dbReference>
<dbReference type="InterPro" id="IPR003829">
    <property type="entry name" value="Pirin_N_dom"/>
</dbReference>
<dbReference type="GO" id="GO:0046872">
    <property type="term" value="F:metal ion binding"/>
    <property type="evidence" value="ECO:0007669"/>
    <property type="project" value="UniProtKB-KW"/>
</dbReference>
<dbReference type="InterPro" id="IPR012093">
    <property type="entry name" value="Pirin"/>
</dbReference>
<keyword evidence="7" id="KW-1185">Reference proteome</keyword>
<evidence type="ECO:0000259" key="4">
    <source>
        <dbReference type="Pfam" id="PF02678"/>
    </source>
</evidence>
<feature type="binding site" evidence="2">
    <location>
        <position position="101"/>
    </location>
    <ligand>
        <name>Fe cation</name>
        <dbReference type="ChEBI" id="CHEBI:24875"/>
    </ligand>
</feature>
<evidence type="ECO:0000313" key="6">
    <source>
        <dbReference type="EMBL" id="QKG79581.1"/>
    </source>
</evidence>
<gene>
    <name evidence="6" type="ORF">FHG85_04665</name>
</gene>
<accession>A0A7D4BRH4</accession>
<feature type="domain" description="Pirin N-terminal" evidence="4">
    <location>
        <begin position="21"/>
        <end position="119"/>
    </location>
</feature>
<sequence length="280" mass="31652">MVSVKAIYKPNQITEGAGVMVQRILGFETRYNCDPFLLLDFFGSNNEKDFIAGFPDHPHRGIETITYVLKGAVKHTDSIGNSSEIFEGDVQWMTAGSGIIHSEMPKADAGSMFGIQIWVNLPQEYKMVKPIYRELKHDKIPIVETSTLQLKIISGKYRKQEGAYTSPYKPIDLFDVKLWPDSVFDEVITPEFQNYRYYIFLYEGKVSIPGYKDVIEAPCVIALNYGTVLHIKAEDSGAKFLYFGGEANNEPIAWHGSIVMNTDDEIKKAIDELNNGNFIK</sequence>
<dbReference type="Gene3D" id="2.60.120.10">
    <property type="entry name" value="Jelly Rolls"/>
    <property type="match status" value="2"/>
</dbReference>
<comment type="cofactor">
    <cofactor evidence="2">
        <name>Fe cation</name>
        <dbReference type="ChEBI" id="CHEBI:24875"/>
    </cofactor>
    <text evidence="2">Binds 1 Fe cation per subunit.</text>
</comment>
<evidence type="ECO:0000256" key="2">
    <source>
        <dbReference type="PIRSR" id="PIRSR006232-1"/>
    </source>
</evidence>
<keyword evidence="2" id="KW-0479">Metal-binding</keyword>
<dbReference type="InterPro" id="IPR008778">
    <property type="entry name" value="Pirin_C_dom"/>
</dbReference>
<dbReference type="AlphaFoldDB" id="A0A7D4BRH4"/>
<dbReference type="SUPFAM" id="SSF51182">
    <property type="entry name" value="RmlC-like cupins"/>
    <property type="match status" value="1"/>
</dbReference>
<dbReference type="CDD" id="cd02909">
    <property type="entry name" value="cupin_pirin_N"/>
    <property type="match status" value="1"/>
</dbReference>
<keyword evidence="2" id="KW-0408">Iron</keyword>
<reference evidence="6 7" key="1">
    <citation type="submission" date="2019-07" db="EMBL/GenBank/DDBJ databases">
        <title>Thalassofilum flectens gen. nov., sp. nov., a novel moderate thermophilic anaerobe from a shallow sea hot spring in Kunashir Island (Russia), representing a new family in the order Bacteroidales, and proposal of Thalassofilacea fam. nov.</title>
        <authorList>
            <person name="Kochetkova T.V."/>
            <person name="Podosokorskaya O.A."/>
            <person name="Novikov A."/>
            <person name="Elcheninov A.G."/>
            <person name="Toshchakov S.V."/>
            <person name="Kublanov I.V."/>
        </authorList>
    </citation>
    <scope>NUCLEOTIDE SEQUENCE [LARGE SCALE GENOMIC DNA]</scope>
    <source>
        <strain evidence="6 7">38-H</strain>
    </source>
</reference>
<evidence type="ECO:0000256" key="3">
    <source>
        <dbReference type="RuleBase" id="RU003457"/>
    </source>
</evidence>
<dbReference type="InterPro" id="IPR014710">
    <property type="entry name" value="RmlC-like_jellyroll"/>
</dbReference>
<comment type="similarity">
    <text evidence="1 3">Belongs to the pirin family.</text>
</comment>
<protein>
    <submittedName>
        <fullName evidence="6">Pirin family protein</fullName>
    </submittedName>
</protein>